<dbReference type="EMBL" id="CP115965">
    <property type="protein sequence ID" value="WZW98166.1"/>
    <property type="molecule type" value="Genomic_DNA"/>
</dbReference>
<dbReference type="Proteomes" id="UP001434337">
    <property type="component" value="Chromosome"/>
</dbReference>
<keyword evidence="5 6" id="KW-0472">Membrane</keyword>
<evidence type="ECO:0000256" key="6">
    <source>
        <dbReference type="SAM" id="Phobius"/>
    </source>
</evidence>
<evidence type="ECO:0000256" key="3">
    <source>
        <dbReference type="ARBA" id="ARBA00022692"/>
    </source>
</evidence>
<feature type="transmembrane region" description="Helical" evidence="6">
    <location>
        <begin position="48"/>
        <end position="69"/>
    </location>
</feature>
<sequence length="159" mass="17087">MTSLFRSPRTLYGLLALAEMVTWTLLLAGMAGKYLLRLGELGDLGVRIGGSLHGFVFLSYCLVTVLVAVDQRWPLRDLVVGLLSAVVPYATLPFERSADRRGLLAATWRLRSEQPAGAAEGTVAAALRRPLLAAALALVVVSVVFALLLAAGPPTQWFR</sequence>
<feature type="transmembrane region" description="Helical" evidence="6">
    <location>
        <begin position="131"/>
        <end position="151"/>
    </location>
</feature>
<evidence type="ECO:0000256" key="4">
    <source>
        <dbReference type="ARBA" id="ARBA00022989"/>
    </source>
</evidence>
<protein>
    <submittedName>
        <fullName evidence="8">DUF3817 domain-containing protein</fullName>
    </submittedName>
</protein>
<dbReference type="NCBIfam" id="TIGR03954">
    <property type="entry name" value="integ_memb_HG"/>
    <property type="match status" value="1"/>
</dbReference>
<evidence type="ECO:0000313" key="8">
    <source>
        <dbReference type="EMBL" id="WZW98166.1"/>
    </source>
</evidence>
<comment type="subcellular location">
    <subcellularLocation>
        <location evidence="1">Cell membrane</location>
        <topology evidence="1">Multi-pass membrane protein</topology>
    </subcellularLocation>
</comment>
<dbReference type="PANTHER" id="PTHR40077:SF1">
    <property type="entry name" value="MEMBRANE PROTEIN"/>
    <property type="match status" value="1"/>
</dbReference>
<dbReference type="PANTHER" id="PTHR40077">
    <property type="entry name" value="MEMBRANE PROTEIN-RELATED"/>
    <property type="match status" value="1"/>
</dbReference>
<keyword evidence="2" id="KW-1003">Cell membrane</keyword>
<dbReference type="RefSeq" id="WP_232547294.1">
    <property type="nucleotide sequence ID" value="NZ_CP115965.1"/>
</dbReference>
<reference evidence="8 9" key="1">
    <citation type="journal article" date="2023" name="Environ Microbiome">
        <title>A coral-associated actinobacterium mitigates coral bleaching under heat stress.</title>
        <authorList>
            <person name="Li J."/>
            <person name="Zou Y."/>
            <person name="Li Q."/>
            <person name="Zhang J."/>
            <person name="Bourne D.G."/>
            <person name="Lyu Y."/>
            <person name="Liu C."/>
            <person name="Zhang S."/>
        </authorList>
    </citation>
    <scope>NUCLEOTIDE SEQUENCE [LARGE SCALE GENOMIC DNA]</scope>
    <source>
        <strain evidence="8 9">SCSIO 13291</strain>
    </source>
</reference>
<dbReference type="InterPro" id="IPR023845">
    <property type="entry name" value="DUF3817_TM"/>
</dbReference>
<evidence type="ECO:0000259" key="7">
    <source>
        <dbReference type="Pfam" id="PF12823"/>
    </source>
</evidence>
<accession>A0ABZ3C694</accession>
<proteinExistence type="predicted"/>
<name>A0ABZ3C694_9ACTN</name>
<feature type="transmembrane region" description="Helical" evidence="6">
    <location>
        <begin position="12"/>
        <end position="36"/>
    </location>
</feature>
<dbReference type="Pfam" id="PF12823">
    <property type="entry name" value="DUF3817"/>
    <property type="match status" value="1"/>
</dbReference>
<evidence type="ECO:0000256" key="2">
    <source>
        <dbReference type="ARBA" id="ARBA00022475"/>
    </source>
</evidence>
<evidence type="ECO:0000256" key="5">
    <source>
        <dbReference type="ARBA" id="ARBA00023136"/>
    </source>
</evidence>
<keyword evidence="9" id="KW-1185">Reference proteome</keyword>
<keyword evidence="4 6" id="KW-1133">Transmembrane helix</keyword>
<keyword evidence="3 6" id="KW-0812">Transmembrane</keyword>
<evidence type="ECO:0000313" key="9">
    <source>
        <dbReference type="Proteomes" id="UP001434337"/>
    </source>
</evidence>
<organism evidence="8 9">
    <name type="scientific">Propioniciclava soli</name>
    <dbReference type="NCBI Taxonomy" id="2775081"/>
    <lineage>
        <taxon>Bacteria</taxon>
        <taxon>Bacillati</taxon>
        <taxon>Actinomycetota</taxon>
        <taxon>Actinomycetes</taxon>
        <taxon>Propionibacteriales</taxon>
        <taxon>Propionibacteriaceae</taxon>
        <taxon>Propioniciclava</taxon>
    </lineage>
</organism>
<feature type="domain" description="DUF3817" evidence="7">
    <location>
        <begin position="11"/>
        <end position="100"/>
    </location>
</feature>
<evidence type="ECO:0000256" key="1">
    <source>
        <dbReference type="ARBA" id="ARBA00004651"/>
    </source>
</evidence>
<gene>
    <name evidence="8" type="ORF">PCC79_14940</name>
</gene>